<feature type="domain" description="Protein NO VEIN C-terminal" evidence="1">
    <location>
        <begin position="114"/>
        <end position="184"/>
    </location>
</feature>
<gene>
    <name evidence="2" type="ORF">OG222_12405</name>
</gene>
<dbReference type="InterPro" id="IPR024975">
    <property type="entry name" value="NOV_C"/>
</dbReference>
<reference evidence="2" key="1">
    <citation type="submission" date="2022-10" db="EMBL/GenBank/DDBJ databases">
        <title>The complete genomes of actinobacterial strains from the NBC collection.</title>
        <authorList>
            <person name="Joergensen T.S."/>
            <person name="Alvarez Arevalo M."/>
            <person name="Sterndorff E.B."/>
            <person name="Faurdal D."/>
            <person name="Vuksanovic O."/>
            <person name="Mourched A.-S."/>
            <person name="Charusanti P."/>
            <person name="Shaw S."/>
            <person name="Blin K."/>
            <person name="Weber T."/>
        </authorList>
    </citation>
    <scope>NUCLEOTIDE SEQUENCE</scope>
    <source>
        <strain evidence="2">NBC_00148</strain>
    </source>
</reference>
<name>A0AAU1LRP8_9ACTN</name>
<organism evidence="2">
    <name type="scientific">Streptomyces sp. NBC_00148</name>
    <dbReference type="NCBI Taxonomy" id="2903626"/>
    <lineage>
        <taxon>Bacteria</taxon>
        <taxon>Bacillati</taxon>
        <taxon>Actinomycetota</taxon>
        <taxon>Actinomycetes</taxon>
        <taxon>Kitasatosporales</taxon>
        <taxon>Streptomycetaceae</taxon>
        <taxon>Streptomyces</taxon>
    </lineage>
</organism>
<accession>A0AAU1LRP8</accession>
<evidence type="ECO:0000259" key="1">
    <source>
        <dbReference type="Pfam" id="PF13020"/>
    </source>
</evidence>
<evidence type="ECO:0000313" key="2">
    <source>
        <dbReference type="EMBL" id="WTQ73851.1"/>
    </source>
</evidence>
<dbReference type="EMBL" id="CP108169">
    <property type="protein sequence ID" value="WTQ73851.1"/>
    <property type="molecule type" value="Genomic_DNA"/>
</dbReference>
<protein>
    <submittedName>
        <fullName evidence="2">DUF3883 domain-containing protein</fullName>
    </submittedName>
</protein>
<dbReference type="AlphaFoldDB" id="A0AAU1LRP8"/>
<sequence>MPSLATEATRRAALRWLSELRVAGVPRVRVLFANHPRYADLTPAQYAEGFAWLRRMGMVTSAGRPVVEIGDGALLGDLTAEGVPRVLWSQAAEDAKRVVGAAGEQALLRLLRQGGVPYVRHVAADSDAYGYDIEAARSVYERAHIEVKATTDPTRLVVHLTRHEYEVMATDAEWCLAAVLVGSDGSAVSIATVDREWIHSAVPADQGRDGRWEAARLTVPDYALTPGLATEAWALLPGEMLPSAPVWAFRRQPQASARAKTRQTDACWAVR</sequence>
<proteinExistence type="predicted"/>
<dbReference type="Pfam" id="PF13020">
    <property type="entry name" value="NOV_C"/>
    <property type="match status" value="1"/>
</dbReference>